<dbReference type="SUPFAM" id="SSF56112">
    <property type="entry name" value="Protein kinase-like (PK-like)"/>
    <property type="match status" value="1"/>
</dbReference>
<reference evidence="2" key="1">
    <citation type="journal article" date="2023" name="Mol. Phylogenet. Evol.">
        <title>Genome-scale phylogeny and comparative genomics of the fungal order Sordariales.</title>
        <authorList>
            <person name="Hensen N."/>
            <person name="Bonometti L."/>
            <person name="Westerberg I."/>
            <person name="Brannstrom I.O."/>
            <person name="Guillou S."/>
            <person name="Cros-Aarteil S."/>
            <person name="Calhoun S."/>
            <person name="Haridas S."/>
            <person name="Kuo A."/>
            <person name="Mondo S."/>
            <person name="Pangilinan J."/>
            <person name="Riley R."/>
            <person name="LaButti K."/>
            <person name="Andreopoulos B."/>
            <person name="Lipzen A."/>
            <person name="Chen C."/>
            <person name="Yan M."/>
            <person name="Daum C."/>
            <person name="Ng V."/>
            <person name="Clum A."/>
            <person name="Steindorff A."/>
            <person name="Ohm R.A."/>
            <person name="Martin F."/>
            <person name="Silar P."/>
            <person name="Natvig D.O."/>
            <person name="Lalanne C."/>
            <person name="Gautier V."/>
            <person name="Ament-Velasquez S.L."/>
            <person name="Kruys A."/>
            <person name="Hutchinson M.I."/>
            <person name="Powell A.J."/>
            <person name="Barry K."/>
            <person name="Miller A.N."/>
            <person name="Grigoriev I.V."/>
            <person name="Debuchy R."/>
            <person name="Gladieux P."/>
            <person name="Hiltunen Thoren M."/>
            <person name="Johannesson H."/>
        </authorList>
    </citation>
    <scope>NUCLEOTIDE SEQUENCE</scope>
    <source>
        <strain evidence="2">CBS 103.79</strain>
    </source>
</reference>
<dbReference type="PANTHER" id="PTHR21310:SF15">
    <property type="entry name" value="AMINOGLYCOSIDE PHOSPHOTRANSFERASE DOMAIN-CONTAINING PROTEIN"/>
    <property type="match status" value="1"/>
</dbReference>
<dbReference type="Proteomes" id="UP001303889">
    <property type="component" value="Unassembled WGS sequence"/>
</dbReference>
<dbReference type="Gene3D" id="3.90.1200.10">
    <property type="match status" value="1"/>
</dbReference>
<accession>A0AAN6RPI6</accession>
<dbReference type="InterPro" id="IPR011009">
    <property type="entry name" value="Kinase-like_dom_sf"/>
</dbReference>
<organism evidence="2 3">
    <name type="scientific">Staphylotrichum tortipilum</name>
    <dbReference type="NCBI Taxonomy" id="2831512"/>
    <lineage>
        <taxon>Eukaryota</taxon>
        <taxon>Fungi</taxon>
        <taxon>Dikarya</taxon>
        <taxon>Ascomycota</taxon>
        <taxon>Pezizomycotina</taxon>
        <taxon>Sordariomycetes</taxon>
        <taxon>Sordariomycetidae</taxon>
        <taxon>Sordariales</taxon>
        <taxon>Chaetomiaceae</taxon>
        <taxon>Staphylotrichum</taxon>
    </lineage>
</organism>
<dbReference type="InterPro" id="IPR002575">
    <property type="entry name" value="Aminoglycoside_PTrfase"/>
</dbReference>
<gene>
    <name evidence="2" type="ORF">C8A05DRAFT_47074</name>
</gene>
<comment type="caution">
    <text evidence="2">The sequence shown here is derived from an EMBL/GenBank/DDBJ whole genome shotgun (WGS) entry which is preliminary data.</text>
</comment>
<name>A0AAN6RPI6_9PEZI</name>
<evidence type="ECO:0000259" key="1">
    <source>
        <dbReference type="Pfam" id="PF01636"/>
    </source>
</evidence>
<dbReference type="EMBL" id="MU855899">
    <property type="protein sequence ID" value="KAK3898667.1"/>
    <property type="molecule type" value="Genomic_DNA"/>
</dbReference>
<sequence>MEYVRQHTSLPVPGIINVQELGEEARSETLRQLRSHFEHLHQLRPDVDVGITSCSGGPVYDHRLDNRSTCGPFRTVAEFHDFLVAPVKKAPRPEWASKYRDRLPGHHEIRFTHADVSWENILVDSETGDVRGILDWEMAGFWPAWWEYRKALFGARSEVLWMNVLKEVMTEYREETEVDMDLEMY</sequence>
<dbReference type="PANTHER" id="PTHR21310">
    <property type="entry name" value="AMINOGLYCOSIDE PHOSPHOTRANSFERASE-RELATED-RELATED"/>
    <property type="match status" value="1"/>
</dbReference>
<proteinExistence type="predicted"/>
<protein>
    <recommendedName>
        <fullName evidence="1">Aminoglycoside phosphotransferase domain-containing protein</fullName>
    </recommendedName>
</protein>
<dbReference type="AlphaFoldDB" id="A0AAN6RPI6"/>
<dbReference type="Pfam" id="PF01636">
    <property type="entry name" value="APH"/>
    <property type="match status" value="1"/>
</dbReference>
<keyword evidence="3" id="KW-1185">Reference proteome</keyword>
<dbReference type="InterPro" id="IPR051678">
    <property type="entry name" value="AGP_Transferase"/>
</dbReference>
<evidence type="ECO:0000313" key="2">
    <source>
        <dbReference type="EMBL" id="KAK3898667.1"/>
    </source>
</evidence>
<evidence type="ECO:0000313" key="3">
    <source>
        <dbReference type="Proteomes" id="UP001303889"/>
    </source>
</evidence>
<reference evidence="2" key="2">
    <citation type="submission" date="2023-05" db="EMBL/GenBank/DDBJ databases">
        <authorList>
            <consortium name="Lawrence Berkeley National Laboratory"/>
            <person name="Steindorff A."/>
            <person name="Hensen N."/>
            <person name="Bonometti L."/>
            <person name="Westerberg I."/>
            <person name="Brannstrom I.O."/>
            <person name="Guillou S."/>
            <person name="Cros-Aarteil S."/>
            <person name="Calhoun S."/>
            <person name="Haridas S."/>
            <person name="Kuo A."/>
            <person name="Mondo S."/>
            <person name="Pangilinan J."/>
            <person name="Riley R."/>
            <person name="Labutti K."/>
            <person name="Andreopoulos B."/>
            <person name="Lipzen A."/>
            <person name="Chen C."/>
            <person name="Yanf M."/>
            <person name="Daum C."/>
            <person name="Ng V."/>
            <person name="Clum A."/>
            <person name="Ohm R."/>
            <person name="Martin F."/>
            <person name="Silar P."/>
            <person name="Natvig D."/>
            <person name="Lalanne C."/>
            <person name="Gautier V."/>
            <person name="Ament-Velasquez S.L."/>
            <person name="Kruys A."/>
            <person name="Hutchinson M.I."/>
            <person name="Powell A.J."/>
            <person name="Barry K."/>
            <person name="Miller A.N."/>
            <person name="Grigoriev I.V."/>
            <person name="Debuchy R."/>
            <person name="Gladieux P."/>
            <person name="Thoren M.H."/>
            <person name="Johannesson H."/>
        </authorList>
    </citation>
    <scope>NUCLEOTIDE SEQUENCE</scope>
    <source>
        <strain evidence="2">CBS 103.79</strain>
    </source>
</reference>
<feature type="domain" description="Aminoglycoside phosphotransferase" evidence="1">
    <location>
        <begin position="90"/>
        <end position="152"/>
    </location>
</feature>